<dbReference type="Pfam" id="PF13548">
    <property type="entry name" value="DUF4126"/>
    <property type="match status" value="1"/>
</dbReference>
<accession>A0AAE3LN30</accession>
<organism evidence="3 4">
    <name type="scientific">Haoranjiania flava</name>
    <dbReference type="NCBI Taxonomy" id="1856322"/>
    <lineage>
        <taxon>Bacteria</taxon>
        <taxon>Pseudomonadati</taxon>
        <taxon>Bacteroidota</taxon>
        <taxon>Chitinophagia</taxon>
        <taxon>Chitinophagales</taxon>
        <taxon>Chitinophagaceae</taxon>
        <taxon>Haoranjiania</taxon>
    </lineage>
</organism>
<feature type="transmembrane region" description="Helical" evidence="1">
    <location>
        <begin position="6"/>
        <end position="29"/>
    </location>
</feature>
<keyword evidence="4" id="KW-1185">Reference proteome</keyword>
<evidence type="ECO:0000256" key="1">
    <source>
        <dbReference type="SAM" id="Phobius"/>
    </source>
</evidence>
<dbReference type="Proteomes" id="UP001209317">
    <property type="component" value="Unassembled WGS sequence"/>
</dbReference>
<dbReference type="RefSeq" id="WP_263038012.1">
    <property type="nucleotide sequence ID" value="NZ_JAOTPL010000010.1"/>
</dbReference>
<protein>
    <submittedName>
        <fullName evidence="3">DUF4126 domain-containing protein</fullName>
    </submittedName>
</protein>
<name>A0AAE3LN30_9BACT</name>
<dbReference type="AlphaFoldDB" id="A0AAE3LN30"/>
<feature type="transmembrane region" description="Helical" evidence="1">
    <location>
        <begin position="110"/>
        <end position="134"/>
    </location>
</feature>
<feature type="transmembrane region" description="Helical" evidence="1">
    <location>
        <begin position="84"/>
        <end position="103"/>
    </location>
</feature>
<sequence>MSTELITALFLGIGLSACCGFRVFVPLLAASLAGHFNVLPFVGNFSGNFAWLSTWPAIIAFGSASVAEILAYYIPVVDNFLDTLASPLAMIAGALLTTSIVPVDNEIWRWILGLIVGGGSAGIVQSGTVLTRLFSSKATLTTGNAVVSTGENAAAIGGSVLAIVIPVAMGAVFILLFIFIIHKMIKRRKKAVEQ</sequence>
<feature type="transmembrane region" description="Helical" evidence="1">
    <location>
        <begin position="154"/>
        <end position="181"/>
    </location>
</feature>
<keyword evidence="1" id="KW-0812">Transmembrane</keyword>
<evidence type="ECO:0000313" key="3">
    <source>
        <dbReference type="EMBL" id="MCU7694526.1"/>
    </source>
</evidence>
<proteinExistence type="predicted"/>
<feature type="domain" description="DUF4126" evidence="2">
    <location>
        <begin position="9"/>
        <end position="181"/>
    </location>
</feature>
<reference evidence="3" key="1">
    <citation type="submission" date="2022-10" db="EMBL/GenBank/DDBJ databases">
        <authorList>
            <person name="Kim H.S."/>
            <person name="Kim J.-S."/>
            <person name="Suh M.K."/>
            <person name="Eom M.K."/>
            <person name="Lee J.-S."/>
        </authorList>
    </citation>
    <scope>NUCLEOTIDE SEQUENCE</scope>
    <source>
        <strain evidence="3">LIP-5</strain>
    </source>
</reference>
<evidence type="ECO:0000259" key="2">
    <source>
        <dbReference type="Pfam" id="PF13548"/>
    </source>
</evidence>
<dbReference type="EMBL" id="JAOTPL010000010">
    <property type="protein sequence ID" value="MCU7694526.1"/>
    <property type="molecule type" value="Genomic_DNA"/>
</dbReference>
<comment type="caution">
    <text evidence="3">The sequence shown here is derived from an EMBL/GenBank/DDBJ whole genome shotgun (WGS) entry which is preliminary data.</text>
</comment>
<gene>
    <name evidence="3" type="ORF">OD355_08365</name>
</gene>
<evidence type="ECO:0000313" key="4">
    <source>
        <dbReference type="Proteomes" id="UP001209317"/>
    </source>
</evidence>
<feature type="transmembrane region" description="Helical" evidence="1">
    <location>
        <begin position="49"/>
        <end position="72"/>
    </location>
</feature>
<dbReference type="InterPro" id="IPR025196">
    <property type="entry name" value="DUF4126"/>
</dbReference>
<keyword evidence="1" id="KW-1133">Transmembrane helix</keyword>
<keyword evidence="1" id="KW-0472">Membrane</keyword>